<protein>
    <submittedName>
        <fullName evidence="1">Uncharacterized protein</fullName>
    </submittedName>
</protein>
<evidence type="ECO:0000313" key="1">
    <source>
        <dbReference type="EMBL" id="PPR96399.1"/>
    </source>
</evidence>
<name>A0A2P5WZA1_GOSBA</name>
<evidence type="ECO:0000313" key="2">
    <source>
        <dbReference type="Proteomes" id="UP000239757"/>
    </source>
</evidence>
<sequence length="120" mass="13556">MGGAVVTDNVMERALKDVRDMGLVVVEDALKISNDEGIKNGSQVDCWNAGTFSPEVLIGPEEEKKKKGLNKKTRSMYEIQSSLLTSKGKKKMDRAKLKEKEMEFRKEDERIVNLPSRIQI</sequence>
<gene>
    <name evidence="1" type="ORF">GOBAR_AA24269</name>
</gene>
<reference evidence="1 2" key="1">
    <citation type="submission" date="2015-01" db="EMBL/GenBank/DDBJ databases">
        <title>Genome of allotetraploid Gossypium barbadense reveals genomic plasticity and fiber elongation in cotton evolution.</title>
        <authorList>
            <person name="Chen X."/>
            <person name="Liu X."/>
            <person name="Zhao B."/>
            <person name="Zheng H."/>
            <person name="Hu Y."/>
            <person name="Lu G."/>
            <person name="Yang C."/>
            <person name="Chen J."/>
            <person name="Shan C."/>
            <person name="Zhang L."/>
            <person name="Zhou Y."/>
            <person name="Wang L."/>
            <person name="Guo W."/>
            <person name="Bai Y."/>
            <person name="Ruan J."/>
            <person name="Shangguan X."/>
            <person name="Mao Y."/>
            <person name="Jiang J."/>
            <person name="Zhu Y."/>
            <person name="Lei J."/>
            <person name="Kang H."/>
            <person name="Chen S."/>
            <person name="He X."/>
            <person name="Wang R."/>
            <person name="Wang Y."/>
            <person name="Chen J."/>
            <person name="Wang L."/>
            <person name="Yu S."/>
            <person name="Wang B."/>
            <person name="Wei J."/>
            <person name="Song S."/>
            <person name="Lu X."/>
            <person name="Gao Z."/>
            <person name="Gu W."/>
            <person name="Deng X."/>
            <person name="Ma D."/>
            <person name="Wang S."/>
            <person name="Liang W."/>
            <person name="Fang L."/>
            <person name="Cai C."/>
            <person name="Zhu X."/>
            <person name="Zhou B."/>
            <person name="Zhang Y."/>
            <person name="Chen Z."/>
            <person name="Xu S."/>
            <person name="Zhu R."/>
            <person name="Wang S."/>
            <person name="Zhang T."/>
            <person name="Zhao G."/>
        </authorList>
    </citation>
    <scope>NUCLEOTIDE SEQUENCE [LARGE SCALE GENOMIC DNA]</scope>
    <source>
        <strain evidence="2">cv. Xinhai21</strain>
        <tissue evidence="1">Leaf</tissue>
    </source>
</reference>
<accession>A0A2P5WZA1</accession>
<organism evidence="1 2">
    <name type="scientific">Gossypium barbadense</name>
    <name type="common">Sea Island cotton</name>
    <name type="synonym">Hibiscus barbadensis</name>
    <dbReference type="NCBI Taxonomy" id="3634"/>
    <lineage>
        <taxon>Eukaryota</taxon>
        <taxon>Viridiplantae</taxon>
        <taxon>Streptophyta</taxon>
        <taxon>Embryophyta</taxon>
        <taxon>Tracheophyta</taxon>
        <taxon>Spermatophyta</taxon>
        <taxon>Magnoliopsida</taxon>
        <taxon>eudicotyledons</taxon>
        <taxon>Gunneridae</taxon>
        <taxon>Pentapetalae</taxon>
        <taxon>rosids</taxon>
        <taxon>malvids</taxon>
        <taxon>Malvales</taxon>
        <taxon>Malvaceae</taxon>
        <taxon>Malvoideae</taxon>
        <taxon>Gossypium</taxon>
    </lineage>
</organism>
<dbReference type="AlphaFoldDB" id="A0A2P5WZA1"/>
<dbReference type="Proteomes" id="UP000239757">
    <property type="component" value="Unassembled WGS sequence"/>
</dbReference>
<dbReference type="EMBL" id="KZ666053">
    <property type="protein sequence ID" value="PPR96399.1"/>
    <property type="molecule type" value="Genomic_DNA"/>
</dbReference>
<proteinExistence type="predicted"/>